<dbReference type="EMBL" id="SEWY01000001">
    <property type="protein sequence ID" value="TBH75303.1"/>
    <property type="molecule type" value="Genomic_DNA"/>
</dbReference>
<proteinExistence type="predicted"/>
<accession>A0A4Q9BI22</accession>
<protein>
    <submittedName>
        <fullName evidence="1">Uncharacterized protein</fullName>
    </submittedName>
</protein>
<dbReference type="Proteomes" id="UP000293583">
    <property type="component" value="Unassembled WGS sequence"/>
</dbReference>
<evidence type="ECO:0000313" key="2">
    <source>
        <dbReference type="Proteomes" id="UP000293583"/>
    </source>
</evidence>
<dbReference type="NCBIfam" id="TIGR03806">
    <property type="entry name" value="chp_HNE_0200"/>
    <property type="match status" value="1"/>
</dbReference>
<sequence length="329" mass="36600">MRILIVLLVAFIGLVSAETNDRENLSDYGFFKGSLKDQIPAEGVVPYALNSPLFSDYASKLRFIKLPEGQSVAYNPDSVLQFPVGTAIVKTFYYPVDERNPKKGRRLMETRVLLHEAKGWVALPYIWNKEQTDATLEVAGGSDMVAWTDASGKKQSFEYQVPNMNQCKGCHERSGEMTPIGPSVRQLNDGQQLQHWETTGILKGLPKDHIPALVNYSNTAASLDDRVKAYLDINCAHCHNPTGPARSSGLYLTWDSKDRTAYGFLKSPVAAGRGSGNLNYDIVPGKPEQSILHYRMASRDPGAMMPELGRQLTHHEGVELVRSWIQSMQ</sequence>
<organism evidence="1 2">
    <name type="scientific">Aquirufa antheringensis</name>
    <dbReference type="NCBI Taxonomy" id="2516559"/>
    <lineage>
        <taxon>Bacteria</taxon>
        <taxon>Pseudomonadati</taxon>
        <taxon>Bacteroidota</taxon>
        <taxon>Cytophagia</taxon>
        <taxon>Cytophagales</taxon>
        <taxon>Flectobacillaceae</taxon>
        <taxon>Aquirufa</taxon>
    </lineage>
</organism>
<gene>
    <name evidence="1" type="ORF">EWU20_01635</name>
</gene>
<dbReference type="InterPro" id="IPR022269">
    <property type="entry name" value="SO_2930-like_C"/>
</dbReference>
<dbReference type="OrthoDB" id="338827at2"/>
<reference evidence="1 2" key="1">
    <citation type="submission" date="2019-02" db="EMBL/GenBank/DDBJ databases">
        <title>Genome of a new Bacteroidetes strain.</title>
        <authorList>
            <person name="Pitt A."/>
        </authorList>
    </citation>
    <scope>NUCLEOTIDE SEQUENCE [LARGE SCALE GENOMIC DNA]</scope>
    <source>
        <strain evidence="1 2">103A-SOEBACH</strain>
    </source>
</reference>
<comment type="caution">
    <text evidence="1">The sequence shown here is derived from an EMBL/GenBank/DDBJ whole genome shotgun (WGS) entry which is preliminary data.</text>
</comment>
<keyword evidence="2" id="KW-1185">Reference proteome</keyword>
<dbReference type="AlphaFoldDB" id="A0A4Q9BI22"/>
<name>A0A4Q9BI22_9BACT</name>
<evidence type="ECO:0000313" key="1">
    <source>
        <dbReference type="EMBL" id="TBH75303.1"/>
    </source>
</evidence>
<dbReference type="RefSeq" id="WP_130922478.1">
    <property type="nucleotide sequence ID" value="NZ_JAANOM010000002.1"/>
</dbReference>